<dbReference type="Gene3D" id="2.40.160.180">
    <property type="entry name" value="Carbohydrate-selective porin OprB"/>
    <property type="match status" value="1"/>
</dbReference>
<evidence type="ECO:0008006" key="5">
    <source>
        <dbReference type="Google" id="ProtNLM"/>
    </source>
</evidence>
<name>A0ABQ4ULE5_9HYPH</name>
<proteinExistence type="inferred from homology"/>
<dbReference type="EMBL" id="BPRC01000039">
    <property type="protein sequence ID" value="GJE67982.1"/>
    <property type="molecule type" value="Genomic_DNA"/>
</dbReference>
<keyword evidence="4" id="KW-1185">Reference proteome</keyword>
<evidence type="ECO:0000256" key="2">
    <source>
        <dbReference type="RuleBase" id="RU363072"/>
    </source>
</evidence>
<organism evidence="3 4">
    <name type="scientific">Methylorubrum aminovorans</name>
    <dbReference type="NCBI Taxonomy" id="269069"/>
    <lineage>
        <taxon>Bacteria</taxon>
        <taxon>Pseudomonadati</taxon>
        <taxon>Pseudomonadota</taxon>
        <taxon>Alphaproteobacteria</taxon>
        <taxon>Hyphomicrobiales</taxon>
        <taxon>Methylobacteriaceae</taxon>
        <taxon>Methylorubrum</taxon>
    </lineage>
</organism>
<sequence length="55" mass="5770">MIKAAYQAVLGPGVALQPSIQYVSKPGGGISNPRDPDGARIRNAAVFGLRATVRY</sequence>
<dbReference type="Proteomes" id="UP001055039">
    <property type="component" value="Unassembled WGS sequence"/>
</dbReference>
<dbReference type="InterPro" id="IPR038673">
    <property type="entry name" value="OprB_sf"/>
</dbReference>
<comment type="caution">
    <text evidence="3">The sequence shown here is derived from an EMBL/GenBank/DDBJ whole genome shotgun (WGS) entry which is preliminary data.</text>
</comment>
<reference evidence="3" key="1">
    <citation type="journal article" date="2021" name="Front. Microbiol.">
        <title>Comprehensive Comparative Genomics and Phenotyping of Methylobacterium Species.</title>
        <authorList>
            <person name="Alessa O."/>
            <person name="Ogura Y."/>
            <person name="Fujitani Y."/>
            <person name="Takami H."/>
            <person name="Hayashi T."/>
            <person name="Sahin N."/>
            <person name="Tani A."/>
        </authorList>
    </citation>
    <scope>NUCLEOTIDE SEQUENCE</scope>
    <source>
        <strain evidence="3">NBRC 15686</strain>
    </source>
</reference>
<protein>
    <recommendedName>
        <fullName evidence="5">Porin</fullName>
    </recommendedName>
</protein>
<comment type="similarity">
    <text evidence="1 2">Belongs to the OprB family.</text>
</comment>
<evidence type="ECO:0000313" key="3">
    <source>
        <dbReference type="EMBL" id="GJE67982.1"/>
    </source>
</evidence>
<evidence type="ECO:0000256" key="1">
    <source>
        <dbReference type="ARBA" id="ARBA00008769"/>
    </source>
</evidence>
<reference evidence="3" key="2">
    <citation type="submission" date="2021-08" db="EMBL/GenBank/DDBJ databases">
        <authorList>
            <person name="Tani A."/>
            <person name="Ola A."/>
            <person name="Ogura Y."/>
            <person name="Katsura K."/>
            <person name="Hayashi T."/>
        </authorList>
    </citation>
    <scope>NUCLEOTIDE SEQUENCE</scope>
    <source>
        <strain evidence="3">NBRC 15686</strain>
    </source>
</reference>
<dbReference type="InterPro" id="IPR007049">
    <property type="entry name" value="Carb-sel_porin_OprB"/>
</dbReference>
<accession>A0ABQ4ULE5</accession>
<evidence type="ECO:0000313" key="4">
    <source>
        <dbReference type="Proteomes" id="UP001055039"/>
    </source>
</evidence>
<dbReference type="Pfam" id="PF04966">
    <property type="entry name" value="OprB"/>
    <property type="match status" value="1"/>
</dbReference>
<gene>
    <name evidence="3" type="ORF">LNAOJCKE_5218</name>
</gene>